<name>A0A011WLZ8_RUMAL</name>
<dbReference type="InterPro" id="IPR021377">
    <property type="entry name" value="DUF3006"/>
</dbReference>
<dbReference type="PATRIC" id="fig|1341156.4.peg.3018"/>
<evidence type="ECO:0000313" key="1">
    <source>
        <dbReference type="EMBL" id="EXM38015.1"/>
    </source>
</evidence>
<dbReference type="OrthoDB" id="164847at2"/>
<dbReference type="EMBL" id="JEOB01000004">
    <property type="protein sequence ID" value="EXM38015.1"/>
    <property type="molecule type" value="Genomic_DNA"/>
</dbReference>
<accession>A0A011WLZ8</accession>
<comment type="caution">
    <text evidence="1">The sequence shown here is derived from an EMBL/GenBank/DDBJ whole genome shotgun (WGS) entry which is preliminary data.</text>
</comment>
<proteinExistence type="predicted"/>
<sequence length="74" mass="8337">MRFTVDRIEGAFAVCEDSDGVMKNIDLTKLPINVKSGDILFFNDGRFSIDRTATSERRAEIAALQKRLLEKSTD</sequence>
<dbReference type="AlphaFoldDB" id="A0A011WLZ8"/>
<gene>
    <name evidence="1" type="ORF">RASY3_17090</name>
</gene>
<dbReference type="Gene3D" id="6.20.120.50">
    <property type="match status" value="1"/>
</dbReference>
<keyword evidence="2" id="KW-1185">Reference proteome</keyword>
<reference evidence="1 2" key="1">
    <citation type="submission" date="2013-06" db="EMBL/GenBank/DDBJ databases">
        <title>Rumen cellulosomics: divergent fiber-degrading strategies revealed by comparative genome-wide analysis of six Ruminococcal strains.</title>
        <authorList>
            <person name="Dassa B."/>
            <person name="Borovok I."/>
            <person name="Lamed R."/>
            <person name="Flint H."/>
            <person name="Yeoman C.J."/>
            <person name="White B."/>
            <person name="Bayer E.A."/>
        </authorList>
    </citation>
    <scope>NUCLEOTIDE SEQUENCE [LARGE SCALE GENOMIC DNA]</scope>
    <source>
        <strain evidence="1 2">SY3</strain>
    </source>
</reference>
<evidence type="ECO:0000313" key="2">
    <source>
        <dbReference type="Proteomes" id="UP000021369"/>
    </source>
</evidence>
<dbReference type="Proteomes" id="UP000021369">
    <property type="component" value="Unassembled WGS sequence"/>
</dbReference>
<organism evidence="1 2">
    <name type="scientific">Ruminococcus albus SY3</name>
    <dbReference type="NCBI Taxonomy" id="1341156"/>
    <lineage>
        <taxon>Bacteria</taxon>
        <taxon>Bacillati</taxon>
        <taxon>Bacillota</taxon>
        <taxon>Clostridia</taxon>
        <taxon>Eubacteriales</taxon>
        <taxon>Oscillospiraceae</taxon>
        <taxon>Ruminococcus</taxon>
    </lineage>
</organism>
<protein>
    <submittedName>
        <fullName evidence="1">Uncharacterized protein</fullName>
    </submittedName>
</protein>
<dbReference type="Pfam" id="PF11213">
    <property type="entry name" value="DUF3006"/>
    <property type="match status" value="1"/>
</dbReference>